<sequence>MATISAMSETPSYGEIPAPPGLRDRVACLWRFRQADAPASPVRILPDGHVDLIWDGRALFVAGPDTAAAMADVEAGVVLTGMRLAPGVGANLLGLPLHHLANRRVALAELWGTRANRAGDALAEGRNPQAALLALCDGVVVDRRMQQLFRFLQTEEAARVTGLAAALGFSERSLRRRCQDAFGYGAKTLDRILRLQRFLKLAPHHPGLTAAALAAGYGDAQHLARDTQQLVGLSPRALLAGHGR</sequence>
<evidence type="ECO:0000313" key="3">
    <source>
        <dbReference type="Proteomes" id="UP000199477"/>
    </source>
</evidence>
<dbReference type="InterPro" id="IPR046532">
    <property type="entry name" value="DUF6597"/>
</dbReference>
<name>A0A1I1XFC2_9GAMM</name>
<dbReference type="EMBL" id="FONH01000001">
    <property type="protein sequence ID" value="SFE06104.1"/>
    <property type="molecule type" value="Genomic_DNA"/>
</dbReference>
<dbReference type="InterPro" id="IPR018060">
    <property type="entry name" value="HTH_AraC"/>
</dbReference>
<dbReference type="Proteomes" id="UP000199477">
    <property type="component" value="Unassembled WGS sequence"/>
</dbReference>
<dbReference type="Pfam" id="PF12833">
    <property type="entry name" value="HTH_18"/>
    <property type="match status" value="1"/>
</dbReference>
<dbReference type="PROSITE" id="PS01124">
    <property type="entry name" value="HTH_ARAC_FAMILY_2"/>
    <property type="match status" value="1"/>
</dbReference>
<evidence type="ECO:0000313" key="2">
    <source>
        <dbReference type="EMBL" id="SFE06104.1"/>
    </source>
</evidence>
<keyword evidence="2" id="KW-0238">DNA-binding</keyword>
<gene>
    <name evidence="2" type="ORF">SAMN02799615_00237</name>
</gene>
<dbReference type="Pfam" id="PF20240">
    <property type="entry name" value="DUF6597"/>
    <property type="match status" value="1"/>
</dbReference>
<organism evidence="2 3">
    <name type="scientific">Dyella marensis</name>
    <dbReference type="NCBI Taxonomy" id="500610"/>
    <lineage>
        <taxon>Bacteria</taxon>
        <taxon>Pseudomonadati</taxon>
        <taxon>Pseudomonadota</taxon>
        <taxon>Gammaproteobacteria</taxon>
        <taxon>Lysobacterales</taxon>
        <taxon>Rhodanobacteraceae</taxon>
        <taxon>Dyella</taxon>
    </lineage>
</organism>
<keyword evidence="3" id="KW-1185">Reference proteome</keyword>
<accession>A0A1I1XFC2</accession>
<feature type="domain" description="HTH araC/xylS-type" evidence="1">
    <location>
        <begin position="142"/>
        <end position="241"/>
    </location>
</feature>
<protein>
    <submittedName>
        <fullName evidence="2">AraC-type DNA-binding protein</fullName>
    </submittedName>
</protein>
<reference evidence="3" key="1">
    <citation type="submission" date="2016-10" db="EMBL/GenBank/DDBJ databases">
        <authorList>
            <person name="Varghese N."/>
            <person name="Submissions S."/>
        </authorList>
    </citation>
    <scope>NUCLEOTIDE SEQUENCE [LARGE SCALE GENOMIC DNA]</scope>
    <source>
        <strain evidence="3">UNC178MFTsu3.1</strain>
    </source>
</reference>
<dbReference type="SMART" id="SM00342">
    <property type="entry name" value="HTH_ARAC"/>
    <property type="match status" value="1"/>
</dbReference>
<dbReference type="Gene3D" id="1.10.10.60">
    <property type="entry name" value="Homeodomain-like"/>
    <property type="match status" value="1"/>
</dbReference>
<proteinExistence type="predicted"/>
<evidence type="ECO:0000259" key="1">
    <source>
        <dbReference type="PROSITE" id="PS01124"/>
    </source>
</evidence>
<dbReference type="GO" id="GO:0003700">
    <property type="term" value="F:DNA-binding transcription factor activity"/>
    <property type="evidence" value="ECO:0007669"/>
    <property type="project" value="InterPro"/>
</dbReference>
<dbReference type="GO" id="GO:0043565">
    <property type="term" value="F:sequence-specific DNA binding"/>
    <property type="evidence" value="ECO:0007669"/>
    <property type="project" value="InterPro"/>
</dbReference>
<dbReference type="AlphaFoldDB" id="A0A1I1XFC2"/>
<dbReference type="STRING" id="500610.SAMN02799615_00237"/>